<dbReference type="SUPFAM" id="SSF52075">
    <property type="entry name" value="Outer arm dynein light chain 1"/>
    <property type="match status" value="1"/>
</dbReference>
<dbReference type="GeneID" id="104789057"/>
<name>A0ABM0ZB74_CAMSA</name>
<dbReference type="InterPro" id="IPR051848">
    <property type="entry name" value="PGIP"/>
</dbReference>
<dbReference type="Gene3D" id="3.80.10.10">
    <property type="entry name" value="Ribonuclease Inhibitor"/>
    <property type="match status" value="3"/>
</dbReference>
<dbReference type="InterPro" id="IPR032675">
    <property type="entry name" value="LRR_dom_sf"/>
</dbReference>
<keyword evidence="4" id="KW-1185">Reference proteome</keyword>
<dbReference type="InterPro" id="IPR003591">
    <property type="entry name" value="Leu-rich_rpt_typical-subtyp"/>
</dbReference>
<accession>A0ABM0ZB74</accession>
<dbReference type="PANTHER" id="PTHR48059">
    <property type="entry name" value="POLYGALACTURONASE INHIBITOR 1"/>
    <property type="match status" value="1"/>
</dbReference>
<protein>
    <submittedName>
        <fullName evidence="5">Probable LRR receptor-like serine/threonine-protein kinase At3g47570</fullName>
    </submittedName>
</protein>
<gene>
    <name evidence="5" type="primary">LOC104789057</name>
</gene>
<proteinExistence type="predicted"/>
<dbReference type="SUPFAM" id="SSF52058">
    <property type="entry name" value="L domain-like"/>
    <property type="match status" value="1"/>
</dbReference>
<evidence type="ECO:0000256" key="2">
    <source>
        <dbReference type="ARBA" id="ARBA00022614"/>
    </source>
</evidence>
<organism evidence="4 5">
    <name type="scientific">Camelina sativa</name>
    <name type="common">False flax</name>
    <name type="synonym">Myagrum sativum</name>
    <dbReference type="NCBI Taxonomy" id="90675"/>
    <lineage>
        <taxon>Eukaryota</taxon>
        <taxon>Viridiplantae</taxon>
        <taxon>Streptophyta</taxon>
        <taxon>Embryophyta</taxon>
        <taxon>Tracheophyta</taxon>
        <taxon>Spermatophyta</taxon>
        <taxon>Magnoliopsida</taxon>
        <taxon>eudicotyledons</taxon>
        <taxon>Gunneridae</taxon>
        <taxon>Pentapetalae</taxon>
        <taxon>rosids</taxon>
        <taxon>malvids</taxon>
        <taxon>Brassicales</taxon>
        <taxon>Brassicaceae</taxon>
        <taxon>Camelineae</taxon>
        <taxon>Camelina</taxon>
    </lineage>
</organism>
<dbReference type="Pfam" id="PF13516">
    <property type="entry name" value="LRR_6"/>
    <property type="match status" value="1"/>
</dbReference>
<dbReference type="InterPro" id="IPR001611">
    <property type="entry name" value="Leu-rich_rpt"/>
</dbReference>
<evidence type="ECO:0000313" key="4">
    <source>
        <dbReference type="Proteomes" id="UP000694864"/>
    </source>
</evidence>
<sequence length="376" mass="41778">MLSILDLSHNDLTGSFPLVRNLRNLSYNHLSGKVDSKNSLFGLHHLRYLDLGFNNFSSSFPSEFGNLNKLEVFDLTSNGFSGRIFPTISNLTRLTELRLYLNKFTGSFPPVQNLTKLSTLALGYNQFTGTIPSYLLTLPLLSVLDLRDNHLSGSIEVSSNTSTLCRLELMYLGVNQFEGKILEPISKLINLRHLDASFLKTSYPIELKLSSLKSLVYLDLSGNNISPASLSSDSSIPLTMEYLLLASCGIRELPTSLRTLENLEYIQLSHNLMKGKIAEWLWSLPRLGTVYVRNNSFSGLEGSAEVFVNSSLRVLLLDINNFEGALPDLPLSIKTFSAKSNSFDGEIPLSICNVRSLAALDISYNNFSGFDSSMFE</sequence>
<dbReference type="SMART" id="SM00369">
    <property type="entry name" value="LRR_TYP"/>
    <property type="match status" value="4"/>
</dbReference>
<comment type="subcellular location">
    <subcellularLocation>
        <location evidence="1">Cell envelope</location>
    </subcellularLocation>
</comment>
<keyword evidence="2" id="KW-0433">Leucine-rich repeat</keyword>
<dbReference type="PANTHER" id="PTHR48059:SF30">
    <property type="entry name" value="OS06G0587000 PROTEIN"/>
    <property type="match status" value="1"/>
</dbReference>
<evidence type="ECO:0000256" key="3">
    <source>
        <dbReference type="ARBA" id="ARBA00022737"/>
    </source>
</evidence>
<reference evidence="4" key="1">
    <citation type="journal article" date="2014" name="Nat. Commun.">
        <title>The emerging biofuel crop Camelina sativa retains a highly undifferentiated hexaploid genome structure.</title>
        <authorList>
            <person name="Kagale S."/>
            <person name="Koh C."/>
            <person name="Nixon J."/>
            <person name="Bollina V."/>
            <person name="Clarke W.E."/>
            <person name="Tuteja R."/>
            <person name="Spillane C."/>
            <person name="Robinson S.J."/>
            <person name="Links M.G."/>
            <person name="Clarke C."/>
            <person name="Higgins E.E."/>
            <person name="Huebert T."/>
            <person name="Sharpe A.G."/>
            <person name="Parkin I.A."/>
        </authorList>
    </citation>
    <scope>NUCLEOTIDE SEQUENCE [LARGE SCALE GENOMIC DNA]</scope>
    <source>
        <strain evidence="4">cv. DH55</strain>
    </source>
</reference>
<dbReference type="PRINTS" id="PR00019">
    <property type="entry name" value="LEURICHRPT"/>
</dbReference>
<dbReference type="Proteomes" id="UP000694864">
    <property type="component" value="Chromosome 5"/>
</dbReference>
<dbReference type="RefSeq" id="XP_010513111.1">
    <property type="nucleotide sequence ID" value="XM_010514809.1"/>
</dbReference>
<evidence type="ECO:0000256" key="1">
    <source>
        <dbReference type="ARBA" id="ARBA00004196"/>
    </source>
</evidence>
<keyword evidence="3" id="KW-0677">Repeat</keyword>
<reference evidence="5" key="2">
    <citation type="submission" date="2025-08" db="UniProtKB">
        <authorList>
            <consortium name="RefSeq"/>
        </authorList>
    </citation>
    <scope>IDENTIFICATION</scope>
    <source>
        <tissue evidence="5">Leaf</tissue>
    </source>
</reference>
<evidence type="ECO:0000313" key="5">
    <source>
        <dbReference type="RefSeq" id="XP_010513111.1"/>
    </source>
</evidence>
<dbReference type="Pfam" id="PF00560">
    <property type="entry name" value="LRR_1"/>
    <property type="match status" value="3"/>
</dbReference>